<keyword evidence="5" id="KW-0472">Membrane</keyword>
<proteinExistence type="inferred from homology"/>
<evidence type="ECO:0000313" key="13">
    <source>
        <dbReference type="Proteomes" id="UP000789706"/>
    </source>
</evidence>
<dbReference type="GO" id="GO:0016020">
    <property type="term" value="C:membrane"/>
    <property type="evidence" value="ECO:0007669"/>
    <property type="project" value="UniProtKB-SubCell"/>
</dbReference>
<dbReference type="InterPro" id="IPR039859">
    <property type="entry name" value="PFA4/ZDH16/20/ERF2-like"/>
</dbReference>
<dbReference type="Pfam" id="PF01529">
    <property type="entry name" value="DHHC"/>
    <property type="match status" value="1"/>
</dbReference>
<evidence type="ECO:0000256" key="9">
    <source>
        <dbReference type="ARBA" id="ARBA00048048"/>
    </source>
</evidence>
<keyword evidence="4" id="KW-1133">Transmembrane helix</keyword>
<dbReference type="AlphaFoldDB" id="A0A9N8W3U3"/>
<dbReference type="PANTHER" id="PTHR12246">
    <property type="entry name" value="PALMITOYLTRANSFERASE ZDHHC16"/>
    <property type="match status" value="1"/>
</dbReference>
<sequence>MAISVNNDNFDLACGKVHAYRGIVSNPFVLFSRYTLNFNPISNPNNSSNVGALDALLPMEVASIKNQPTANTTTTINVASSSNNATAIIQQNGTSTDIRIPMSSTFICKRDGRLRWCERCNYVKPDRCHHCSECDKCVLKMDQ</sequence>
<evidence type="ECO:0000256" key="3">
    <source>
        <dbReference type="ARBA" id="ARBA00022692"/>
    </source>
</evidence>
<evidence type="ECO:0000256" key="10">
    <source>
        <dbReference type="RuleBase" id="RU079119"/>
    </source>
</evidence>
<evidence type="ECO:0000256" key="1">
    <source>
        <dbReference type="ARBA" id="ARBA00004141"/>
    </source>
</evidence>
<dbReference type="OrthoDB" id="9909019at2759"/>
<dbReference type="PROSITE" id="PS50216">
    <property type="entry name" value="DHHC"/>
    <property type="match status" value="1"/>
</dbReference>
<evidence type="ECO:0000313" key="12">
    <source>
        <dbReference type="EMBL" id="CAG8476111.1"/>
    </source>
</evidence>
<comment type="similarity">
    <text evidence="10">Belongs to the DHHC palmitoyltransferase family.</text>
</comment>
<comment type="catalytic activity">
    <reaction evidence="9 10">
        <text>L-cysteinyl-[protein] + hexadecanoyl-CoA = S-hexadecanoyl-L-cysteinyl-[protein] + CoA</text>
        <dbReference type="Rhea" id="RHEA:36683"/>
        <dbReference type="Rhea" id="RHEA-COMP:10131"/>
        <dbReference type="Rhea" id="RHEA-COMP:11032"/>
        <dbReference type="ChEBI" id="CHEBI:29950"/>
        <dbReference type="ChEBI" id="CHEBI:57287"/>
        <dbReference type="ChEBI" id="CHEBI:57379"/>
        <dbReference type="ChEBI" id="CHEBI:74151"/>
        <dbReference type="EC" id="2.3.1.225"/>
    </reaction>
</comment>
<comment type="caution">
    <text evidence="12">The sequence shown here is derived from an EMBL/GenBank/DDBJ whole genome shotgun (WGS) entry which is preliminary data.</text>
</comment>
<evidence type="ECO:0000256" key="4">
    <source>
        <dbReference type="ARBA" id="ARBA00022989"/>
    </source>
</evidence>
<evidence type="ECO:0000256" key="5">
    <source>
        <dbReference type="ARBA" id="ARBA00023136"/>
    </source>
</evidence>
<keyword evidence="6" id="KW-0564">Palmitate</keyword>
<dbReference type="GO" id="GO:0019706">
    <property type="term" value="F:protein-cysteine S-palmitoyltransferase activity"/>
    <property type="evidence" value="ECO:0007669"/>
    <property type="project" value="UniProtKB-EC"/>
</dbReference>
<protein>
    <recommendedName>
        <fullName evidence="10">Palmitoyltransferase</fullName>
        <ecNumber evidence="10">2.3.1.225</ecNumber>
    </recommendedName>
</protein>
<reference evidence="12" key="1">
    <citation type="submission" date="2021-06" db="EMBL/GenBank/DDBJ databases">
        <authorList>
            <person name="Kallberg Y."/>
            <person name="Tangrot J."/>
            <person name="Rosling A."/>
        </authorList>
    </citation>
    <scope>NUCLEOTIDE SEQUENCE</scope>
    <source>
        <strain evidence="12">AZ414A</strain>
    </source>
</reference>
<evidence type="ECO:0000256" key="8">
    <source>
        <dbReference type="ARBA" id="ARBA00023315"/>
    </source>
</evidence>
<keyword evidence="13" id="KW-1185">Reference proteome</keyword>
<keyword evidence="2 10" id="KW-0808">Transferase</keyword>
<evidence type="ECO:0000256" key="7">
    <source>
        <dbReference type="ARBA" id="ARBA00023288"/>
    </source>
</evidence>
<dbReference type="EC" id="2.3.1.225" evidence="10"/>
<evidence type="ECO:0000259" key="11">
    <source>
        <dbReference type="Pfam" id="PF01529"/>
    </source>
</evidence>
<comment type="subcellular location">
    <subcellularLocation>
        <location evidence="1">Membrane</location>
        <topology evidence="1">Multi-pass membrane protein</topology>
    </subcellularLocation>
</comment>
<gene>
    <name evidence="12" type="ORF">DEBURN_LOCUS3409</name>
</gene>
<evidence type="ECO:0000256" key="2">
    <source>
        <dbReference type="ARBA" id="ARBA00022679"/>
    </source>
</evidence>
<evidence type="ECO:0000256" key="6">
    <source>
        <dbReference type="ARBA" id="ARBA00023139"/>
    </source>
</evidence>
<dbReference type="EMBL" id="CAJVPK010000217">
    <property type="protein sequence ID" value="CAG8476111.1"/>
    <property type="molecule type" value="Genomic_DNA"/>
</dbReference>
<dbReference type="Proteomes" id="UP000789706">
    <property type="component" value="Unassembled WGS sequence"/>
</dbReference>
<organism evidence="12 13">
    <name type="scientific">Diversispora eburnea</name>
    <dbReference type="NCBI Taxonomy" id="1213867"/>
    <lineage>
        <taxon>Eukaryota</taxon>
        <taxon>Fungi</taxon>
        <taxon>Fungi incertae sedis</taxon>
        <taxon>Mucoromycota</taxon>
        <taxon>Glomeromycotina</taxon>
        <taxon>Glomeromycetes</taxon>
        <taxon>Diversisporales</taxon>
        <taxon>Diversisporaceae</taxon>
        <taxon>Diversispora</taxon>
    </lineage>
</organism>
<comment type="domain">
    <text evidence="10">The DHHC domain is required for palmitoyltransferase activity.</text>
</comment>
<accession>A0A9N8W3U3</accession>
<name>A0A9N8W3U3_9GLOM</name>
<feature type="domain" description="Palmitoyltransferase DHHC" evidence="11">
    <location>
        <begin position="113"/>
        <end position="142"/>
    </location>
</feature>
<keyword evidence="3" id="KW-0812">Transmembrane</keyword>
<dbReference type="InterPro" id="IPR001594">
    <property type="entry name" value="Palmitoyltrfase_DHHC"/>
</dbReference>
<keyword evidence="8 10" id="KW-0012">Acyltransferase</keyword>
<keyword evidence="7" id="KW-0449">Lipoprotein</keyword>